<keyword evidence="2" id="KW-1185">Reference proteome</keyword>
<dbReference type="AlphaFoldDB" id="A0A564XW01"/>
<dbReference type="Proteomes" id="UP000321570">
    <property type="component" value="Unassembled WGS sequence"/>
</dbReference>
<sequence length="131" mass="14811">MPNSASKCEIVLVLDVVRDPSNEIVECHYYSENCLYLSVKGRPEISFLLHIPITYPVQELTICQLTNGIALGDVIKSPLNIIDTVLMIIAIVSNEFKKPMPNSAAKLNPELYQQWLFDFNNVAHFKSSLSW</sequence>
<evidence type="ECO:0008006" key="3">
    <source>
        <dbReference type="Google" id="ProtNLM"/>
    </source>
</evidence>
<protein>
    <recommendedName>
        <fullName evidence="3">RWD domain-containing protein</fullName>
    </recommendedName>
</protein>
<accession>A0A564XW01</accession>
<evidence type="ECO:0000313" key="2">
    <source>
        <dbReference type="Proteomes" id="UP000321570"/>
    </source>
</evidence>
<evidence type="ECO:0000313" key="1">
    <source>
        <dbReference type="EMBL" id="VUZ39167.1"/>
    </source>
</evidence>
<dbReference type="EMBL" id="CABIJS010000011">
    <property type="protein sequence ID" value="VUZ39167.1"/>
    <property type="molecule type" value="Genomic_DNA"/>
</dbReference>
<organism evidence="1 2">
    <name type="scientific">Hymenolepis diminuta</name>
    <name type="common">Rat tapeworm</name>
    <dbReference type="NCBI Taxonomy" id="6216"/>
    <lineage>
        <taxon>Eukaryota</taxon>
        <taxon>Metazoa</taxon>
        <taxon>Spiralia</taxon>
        <taxon>Lophotrochozoa</taxon>
        <taxon>Platyhelminthes</taxon>
        <taxon>Cestoda</taxon>
        <taxon>Eucestoda</taxon>
        <taxon>Cyclophyllidea</taxon>
        <taxon>Hymenolepididae</taxon>
        <taxon>Hymenolepis</taxon>
    </lineage>
</organism>
<gene>
    <name evidence="1" type="ORF">WMSIL1_LOCUS594</name>
</gene>
<reference evidence="1 2" key="1">
    <citation type="submission" date="2019-07" db="EMBL/GenBank/DDBJ databases">
        <authorList>
            <person name="Jastrzebski P J."/>
            <person name="Paukszto L."/>
            <person name="Jastrzebski P J."/>
        </authorList>
    </citation>
    <scope>NUCLEOTIDE SEQUENCE [LARGE SCALE GENOMIC DNA]</scope>
    <source>
        <strain evidence="1 2">WMS-il1</strain>
    </source>
</reference>
<proteinExistence type="predicted"/>
<name>A0A564XW01_HYMDI</name>